<dbReference type="InParanoid" id="G0PFB5"/>
<gene>
    <name evidence="1" type="ORF">CAEBREN_10224</name>
</gene>
<dbReference type="Proteomes" id="UP000008068">
    <property type="component" value="Unassembled WGS sequence"/>
</dbReference>
<keyword evidence="2" id="KW-1185">Reference proteome</keyword>
<dbReference type="EMBL" id="GL380356">
    <property type="protein sequence ID" value="EGT53744.1"/>
    <property type="molecule type" value="Genomic_DNA"/>
</dbReference>
<organism evidence="2">
    <name type="scientific">Caenorhabditis brenneri</name>
    <name type="common">Nematode worm</name>
    <dbReference type="NCBI Taxonomy" id="135651"/>
    <lineage>
        <taxon>Eukaryota</taxon>
        <taxon>Metazoa</taxon>
        <taxon>Ecdysozoa</taxon>
        <taxon>Nematoda</taxon>
        <taxon>Chromadorea</taxon>
        <taxon>Rhabditida</taxon>
        <taxon>Rhabditina</taxon>
        <taxon>Rhabditomorpha</taxon>
        <taxon>Rhabditoidea</taxon>
        <taxon>Rhabditidae</taxon>
        <taxon>Peloderinae</taxon>
        <taxon>Caenorhabditis</taxon>
    </lineage>
</organism>
<evidence type="ECO:0000313" key="2">
    <source>
        <dbReference type="Proteomes" id="UP000008068"/>
    </source>
</evidence>
<accession>G0PFB5</accession>
<name>G0PFB5_CAEBE</name>
<sequence>MATGLSCYEGEGTGAAVVSSEEYLMCKMEKDVNGEKKVYSGTAEVHDLTRGTCLLIYDNDAEILKAHCYCATNNCNKPGVFNPQ</sequence>
<protein>
    <submittedName>
        <fullName evidence="1">Uncharacterized protein</fullName>
    </submittedName>
</protein>
<proteinExistence type="predicted"/>
<dbReference type="AlphaFoldDB" id="G0PFB5"/>
<dbReference type="HOGENOM" id="CLU_2529468_0_0_1"/>
<reference evidence="2" key="1">
    <citation type="submission" date="2011-07" db="EMBL/GenBank/DDBJ databases">
        <authorList>
            <consortium name="Caenorhabditis brenneri Sequencing and Analysis Consortium"/>
            <person name="Wilson R.K."/>
        </authorList>
    </citation>
    <scope>NUCLEOTIDE SEQUENCE [LARGE SCALE GENOMIC DNA]</scope>
    <source>
        <strain evidence="2">PB2801</strain>
    </source>
</reference>
<evidence type="ECO:0000313" key="1">
    <source>
        <dbReference type="EMBL" id="EGT53744.1"/>
    </source>
</evidence>